<protein>
    <submittedName>
        <fullName evidence="1">Uncharacterized protein</fullName>
    </submittedName>
</protein>
<dbReference type="Proteomes" id="UP000814033">
    <property type="component" value="Unassembled WGS sequence"/>
</dbReference>
<dbReference type="EMBL" id="MU275994">
    <property type="protein sequence ID" value="KAI0044104.1"/>
    <property type="molecule type" value="Genomic_DNA"/>
</dbReference>
<sequence length="543" mass="59722">MSDILDTFNLDDFLSLFSSHTLDATVEGPSPDPRCHIDGLPAECLGLIFAICVEDDPPENPEDGSGHSLGWITVTHVCRRWRDVALGYPQLWTLVAFNLGDAWAQEMVARSQSAALLMYPKVDSLSDIGIDIIAKSVHRVKELDFGVVDEYDTMLALVQQLTKPALQLEDLTLYAVDDLLPIPDEFLGGSAPRLRTLSLNGFIFDLWASPMLHGLRHLEVRVSCEGQETEDVCDDILEALQAMPALESLNLGHCFPLQDHIPGHNRAGHSIKMVALPNLAYLEVTVQHNACAHVLDHLILPPAADLYVTIERAAEGGQYGSEGVLPCMPLVTTWLNGCDMADTLVQVQTMFTRGNARSCVYLATYKLPAATGHRSALLIRVETPNVVTAHPPFLRAIHKVVPWGVVTHLKLDSPLSHDDVSDIFPRITKLRRLTLYNSVIAAPVLKYMATSDACLPYTVKGCEQHDLVPQLHSINFVYVDFEQAGLGNVGLPAWCKRRAMVGKGLSDLYLNACRHQEAILALGDIDQLKLTTVSTTTVPSTFF</sequence>
<evidence type="ECO:0000313" key="2">
    <source>
        <dbReference type="Proteomes" id="UP000814033"/>
    </source>
</evidence>
<reference evidence="1" key="2">
    <citation type="journal article" date="2022" name="New Phytol.">
        <title>Evolutionary transition to the ectomycorrhizal habit in the genomes of a hyperdiverse lineage of mushroom-forming fungi.</title>
        <authorList>
            <person name="Looney B."/>
            <person name="Miyauchi S."/>
            <person name="Morin E."/>
            <person name="Drula E."/>
            <person name="Courty P.E."/>
            <person name="Kohler A."/>
            <person name="Kuo A."/>
            <person name="LaButti K."/>
            <person name="Pangilinan J."/>
            <person name="Lipzen A."/>
            <person name="Riley R."/>
            <person name="Andreopoulos W."/>
            <person name="He G."/>
            <person name="Johnson J."/>
            <person name="Nolan M."/>
            <person name="Tritt A."/>
            <person name="Barry K.W."/>
            <person name="Grigoriev I.V."/>
            <person name="Nagy L.G."/>
            <person name="Hibbett D."/>
            <person name="Henrissat B."/>
            <person name="Matheny P.B."/>
            <person name="Labbe J."/>
            <person name="Martin F.M."/>
        </authorList>
    </citation>
    <scope>NUCLEOTIDE SEQUENCE</scope>
    <source>
        <strain evidence="1">FP105234-sp</strain>
    </source>
</reference>
<organism evidence="1 2">
    <name type="scientific">Auriscalpium vulgare</name>
    <dbReference type="NCBI Taxonomy" id="40419"/>
    <lineage>
        <taxon>Eukaryota</taxon>
        <taxon>Fungi</taxon>
        <taxon>Dikarya</taxon>
        <taxon>Basidiomycota</taxon>
        <taxon>Agaricomycotina</taxon>
        <taxon>Agaricomycetes</taxon>
        <taxon>Russulales</taxon>
        <taxon>Auriscalpiaceae</taxon>
        <taxon>Auriscalpium</taxon>
    </lineage>
</organism>
<comment type="caution">
    <text evidence="1">The sequence shown here is derived from an EMBL/GenBank/DDBJ whole genome shotgun (WGS) entry which is preliminary data.</text>
</comment>
<reference evidence="1" key="1">
    <citation type="submission" date="2021-02" db="EMBL/GenBank/DDBJ databases">
        <authorList>
            <consortium name="DOE Joint Genome Institute"/>
            <person name="Ahrendt S."/>
            <person name="Looney B.P."/>
            <person name="Miyauchi S."/>
            <person name="Morin E."/>
            <person name="Drula E."/>
            <person name="Courty P.E."/>
            <person name="Chicoki N."/>
            <person name="Fauchery L."/>
            <person name="Kohler A."/>
            <person name="Kuo A."/>
            <person name="Labutti K."/>
            <person name="Pangilinan J."/>
            <person name="Lipzen A."/>
            <person name="Riley R."/>
            <person name="Andreopoulos W."/>
            <person name="He G."/>
            <person name="Johnson J."/>
            <person name="Barry K.W."/>
            <person name="Grigoriev I.V."/>
            <person name="Nagy L."/>
            <person name="Hibbett D."/>
            <person name="Henrissat B."/>
            <person name="Matheny P.B."/>
            <person name="Labbe J."/>
            <person name="Martin F."/>
        </authorList>
    </citation>
    <scope>NUCLEOTIDE SEQUENCE</scope>
    <source>
        <strain evidence="1">FP105234-sp</strain>
    </source>
</reference>
<evidence type="ECO:0000313" key="1">
    <source>
        <dbReference type="EMBL" id="KAI0044104.1"/>
    </source>
</evidence>
<keyword evidence="2" id="KW-1185">Reference proteome</keyword>
<gene>
    <name evidence="1" type="ORF">FA95DRAFT_303822</name>
</gene>
<proteinExistence type="predicted"/>
<name>A0ACB8RIX1_9AGAM</name>
<accession>A0ACB8RIX1</accession>